<name>A0A9D3MCM0_ANGAN</name>
<evidence type="ECO:0000313" key="3">
    <source>
        <dbReference type="Proteomes" id="UP001044222"/>
    </source>
</evidence>
<keyword evidence="3" id="KW-1185">Reference proteome</keyword>
<dbReference type="EMBL" id="JAFIRN010000007">
    <property type="protein sequence ID" value="KAG5845691.1"/>
    <property type="molecule type" value="Genomic_DNA"/>
</dbReference>
<proteinExistence type="predicted"/>
<evidence type="ECO:0000256" key="1">
    <source>
        <dbReference type="SAM" id="MobiDB-lite"/>
    </source>
</evidence>
<protein>
    <submittedName>
        <fullName evidence="2">Uncharacterized protein</fullName>
    </submittedName>
</protein>
<dbReference type="Proteomes" id="UP001044222">
    <property type="component" value="Chromosome 7"/>
</dbReference>
<reference evidence="2" key="1">
    <citation type="submission" date="2021-01" db="EMBL/GenBank/DDBJ databases">
        <title>A chromosome-scale assembly of European eel, Anguilla anguilla.</title>
        <authorList>
            <person name="Henkel C."/>
            <person name="Jong-Raadsen S.A."/>
            <person name="Dufour S."/>
            <person name="Weltzien F.-A."/>
            <person name="Palstra A.P."/>
            <person name="Pelster B."/>
            <person name="Spaink H.P."/>
            <person name="Van Den Thillart G.E."/>
            <person name="Jansen H."/>
            <person name="Zahm M."/>
            <person name="Klopp C."/>
            <person name="Cedric C."/>
            <person name="Louis A."/>
            <person name="Berthelot C."/>
            <person name="Parey E."/>
            <person name="Roest Crollius H."/>
            <person name="Montfort J."/>
            <person name="Robinson-Rechavi M."/>
            <person name="Bucao C."/>
            <person name="Bouchez O."/>
            <person name="Gislard M."/>
            <person name="Lluch J."/>
            <person name="Milhes M."/>
            <person name="Lampietro C."/>
            <person name="Lopez Roques C."/>
            <person name="Donnadieu C."/>
            <person name="Braasch I."/>
            <person name="Desvignes T."/>
            <person name="Postlethwait J."/>
            <person name="Bobe J."/>
            <person name="Guiguen Y."/>
            <person name="Dirks R."/>
        </authorList>
    </citation>
    <scope>NUCLEOTIDE SEQUENCE</scope>
    <source>
        <strain evidence="2">Tag_6206</strain>
        <tissue evidence="2">Liver</tissue>
    </source>
</reference>
<feature type="region of interest" description="Disordered" evidence="1">
    <location>
        <begin position="1"/>
        <end position="50"/>
    </location>
</feature>
<comment type="caution">
    <text evidence="2">The sequence shown here is derived from an EMBL/GenBank/DDBJ whole genome shotgun (WGS) entry which is preliminary data.</text>
</comment>
<feature type="compositionally biased region" description="Basic and acidic residues" evidence="1">
    <location>
        <begin position="41"/>
        <end position="50"/>
    </location>
</feature>
<accession>A0A9D3MCM0</accession>
<dbReference type="AlphaFoldDB" id="A0A9D3MCM0"/>
<sequence length="114" mass="11703">MRSSRCPTVPGARHLTPRAAALPTAGRPPDHAAALGLSDARAADAPRPGHDTGFLQPILKACLSAVCPQRSAVFGDSDIGRRASRRWGLIAVLPSEEAGAGVALRCGSQMPGSI</sequence>
<gene>
    <name evidence="2" type="ORF">ANANG_G00141950</name>
</gene>
<evidence type="ECO:0000313" key="2">
    <source>
        <dbReference type="EMBL" id="KAG5845691.1"/>
    </source>
</evidence>
<organism evidence="2 3">
    <name type="scientific">Anguilla anguilla</name>
    <name type="common">European freshwater eel</name>
    <name type="synonym">Muraena anguilla</name>
    <dbReference type="NCBI Taxonomy" id="7936"/>
    <lineage>
        <taxon>Eukaryota</taxon>
        <taxon>Metazoa</taxon>
        <taxon>Chordata</taxon>
        <taxon>Craniata</taxon>
        <taxon>Vertebrata</taxon>
        <taxon>Euteleostomi</taxon>
        <taxon>Actinopterygii</taxon>
        <taxon>Neopterygii</taxon>
        <taxon>Teleostei</taxon>
        <taxon>Anguilliformes</taxon>
        <taxon>Anguillidae</taxon>
        <taxon>Anguilla</taxon>
    </lineage>
</organism>